<reference evidence="1 2" key="1">
    <citation type="journal article" date="2018" name="Gigascience">
        <title>Genomes of trombidid mites reveal novel predicted allergens and laterally-transferred genes associated with secondary metabolism.</title>
        <authorList>
            <person name="Dong X."/>
            <person name="Chaisiri K."/>
            <person name="Xia D."/>
            <person name="Armstrong S.D."/>
            <person name="Fang Y."/>
            <person name="Donnelly M.J."/>
            <person name="Kadowaki T."/>
            <person name="McGarry J.W."/>
            <person name="Darby A.C."/>
            <person name="Makepeace B.L."/>
        </authorList>
    </citation>
    <scope>NUCLEOTIDE SEQUENCE [LARGE SCALE GENOMIC DNA]</scope>
    <source>
        <strain evidence="1">UoL-UT</strain>
    </source>
</reference>
<dbReference type="EMBL" id="NCKV01012083">
    <property type="protein sequence ID" value="RWS21470.1"/>
    <property type="molecule type" value="Genomic_DNA"/>
</dbReference>
<keyword evidence="2" id="KW-1185">Reference proteome</keyword>
<accession>A0A443S1S0</accession>
<gene>
    <name evidence="1" type="ORF">B4U80_14914</name>
</gene>
<sequence>MFDDIKDKVVLITGATGALGNITAEVFASYGCKLVLTGRKEDVLKKHLCNNVPK</sequence>
<protein>
    <submittedName>
        <fullName evidence="1">Uncharacterized protein</fullName>
    </submittedName>
</protein>
<dbReference type="AlphaFoldDB" id="A0A443S1S0"/>
<organism evidence="1 2">
    <name type="scientific">Leptotrombidium deliense</name>
    <dbReference type="NCBI Taxonomy" id="299467"/>
    <lineage>
        <taxon>Eukaryota</taxon>
        <taxon>Metazoa</taxon>
        <taxon>Ecdysozoa</taxon>
        <taxon>Arthropoda</taxon>
        <taxon>Chelicerata</taxon>
        <taxon>Arachnida</taxon>
        <taxon>Acari</taxon>
        <taxon>Acariformes</taxon>
        <taxon>Trombidiformes</taxon>
        <taxon>Prostigmata</taxon>
        <taxon>Anystina</taxon>
        <taxon>Parasitengona</taxon>
        <taxon>Trombiculoidea</taxon>
        <taxon>Trombiculidae</taxon>
        <taxon>Leptotrombidium</taxon>
    </lineage>
</organism>
<dbReference type="Proteomes" id="UP000288716">
    <property type="component" value="Unassembled WGS sequence"/>
</dbReference>
<evidence type="ECO:0000313" key="2">
    <source>
        <dbReference type="Proteomes" id="UP000288716"/>
    </source>
</evidence>
<evidence type="ECO:0000313" key="1">
    <source>
        <dbReference type="EMBL" id="RWS21470.1"/>
    </source>
</evidence>
<dbReference type="OrthoDB" id="37659at2759"/>
<proteinExistence type="predicted"/>
<dbReference type="SUPFAM" id="SSF51735">
    <property type="entry name" value="NAD(P)-binding Rossmann-fold domains"/>
    <property type="match status" value="1"/>
</dbReference>
<dbReference type="VEuPathDB" id="VectorBase:LDEU010570"/>
<dbReference type="InterPro" id="IPR036291">
    <property type="entry name" value="NAD(P)-bd_dom_sf"/>
</dbReference>
<name>A0A443S1S0_9ACAR</name>
<dbReference type="Gene3D" id="3.40.50.720">
    <property type="entry name" value="NAD(P)-binding Rossmann-like Domain"/>
    <property type="match status" value="1"/>
</dbReference>
<comment type="caution">
    <text evidence="1">The sequence shown here is derived from an EMBL/GenBank/DDBJ whole genome shotgun (WGS) entry which is preliminary data.</text>
</comment>